<evidence type="ECO:0000256" key="7">
    <source>
        <dbReference type="ARBA" id="ARBA00023027"/>
    </source>
</evidence>
<dbReference type="InterPro" id="IPR020843">
    <property type="entry name" value="ER"/>
</dbReference>
<dbReference type="Proteomes" id="UP000093592">
    <property type="component" value="Unassembled WGS sequence"/>
</dbReference>
<dbReference type="CDD" id="cd08279">
    <property type="entry name" value="Zn_ADH_class_III"/>
    <property type="match status" value="1"/>
</dbReference>
<dbReference type="Pfam" id="PF00107">
    <property type="entry name" value="ADH_zinc_N"/>
    <property type="match status" value="1"/>
</dbReference>
<dbReference type="GO" id="GO:0051903">
    <property type="term" value="F:S-(hydroxymethyl)glutathione dehydrogenase [NAD(P)+] activity"/>
    <property type="evidence" value="ECO:0007669"/>
    <property type="project" value="TreeGrafter"/>
</dbReference>
<comment type="cofactor">
    <cofactor evidence="1 10">
        <name>Zn(2+)</name>
        <dbReference type="ChEBI" id="CHEBI:29105"/>
    </cofactor>
</comment>
<dbReference type="NCBIfam" id="TIGR03989">
    <property type="entry name" value="Rxyl_3153"/>
    <property type="match status" value="1"/>
</dbReference>
<dbReference type="PROSITE" id="PS00059">
    <property type="entry name" value="ADH_ZINC"/>
    <property type="match status" value="1"/>
</dbReference>
<dbReference type="InterPro" id="IPR013149">
    <property type="entry name" value="ADH-like_C"/>
</dbReference>
<keyword evidence="7" id="KW-0520">NAD</keyword>
<evidence type="ECO:0000256" key="1">
    <source>
        <dbReference type="ARBA" id="ARBA00001947"/>
    </source>
</evidence>
<dbReference type="PANTHER" id="PTHR43880:SF12">
    <property type="entry name" value="ALCOHOL DEHYDROGENASE CLASS-3"/>
    <property type="match status" value="1"/>
</dbReference>
<evidence type="ECO:0000256" key="8">
    <source>
        <dbReference type="ARBA" id="ARBA00049164"/>
    </source>
</evidence>
<name>A0A1A2ZJS7_9MYCO</name>
<evidence type="ECO:0000256" key="3">
    <source>
        <dbReference type="ARBA" id="ARBA00013190"/>
    </source>
</evidence>
<evidence type="ECO:0000256" key="9">
    <source>
        <dbReference type="ARBA" id="ARBA00049243"/>
    </source>
</evidence>
<evidence type="ECO:0000313" key="13">
    <source>
        <dbReference type="Proteomes" id="UP000093592"/>
    </source>
</evidence>
<dbReference type="SUPFAM" id="SSF51735">
    <property type="entry name" value="NAD(P)-binding Rossmann-fold domains"/>
    <property type="match status" value="1"/>
</dbReference>
<comment type="catalytic activity">
    <reaction evidence="8">
        <text>a secondary alcohol + NAD(+) = a ketone + NADH + H(+)</text>
        <dbReference type="Rhea" id="RHEA:10740"/>
        <dbReference type="ChEBI" id="CHEBI:15378"/>
        <dbReference type="ChEBI" id="CHEBI:17087"/>
        <dbReference type="ChEBI" id="CHEBI:35681"/>
        <dbReference type="ChEBI" id="CHEBI:57540"/>
        <dbReference type="ChEBI" id="CHEBI:57945"/>
        <dbReference type="EC" id="1.1.1.1"/>
    </reaction>
</comment>
<dbReference type="AlphaFoldDB" id="A0A1A2ZJS7"/>
<evidence type="ECO:0000256" key="4">
    <source>
        <dbReference type="ARBA" id="ARBA00022723"/>
    </source>
</evidence>
<comment type="catalytic activity">
    <reaction evidence="9">
        <text>a primary alcohol + NAD(+) = an aldehyde + NADH + H(+)</text>
        <dbReference type="Rhea" id="RHEA:10736"/>
        <dbReference type="ChEBI" id="CHEBI:15378"/>
        <dbReference type="ChEBI" id="CHEBI:15734"/>
        <dbReference type="ChEBI" id="CHEBI:17478"/>
        <dbReference type="ChEBI" id="CHEBI:57540"/>
        <dbReference type="ChEBI" id="CHEBI:57945"/>
        <dbReference type="EC" id="1.1.1.1"/>
    </reaction>
</comment>
<dbReference type="EMBL" id="LZKJ01000064">
    <property type="protein sequence ID" value="OBI49356.1"/>
    <property type="molecule type" value="Genomic_DNA"/>
</dbReference>
<accession>A0A1A2ZJS7</accession>
<comment type="caution">
    <text evidence="12">The sequence shown here is derived from an EMBL/GenBank/DDBJ whole genome shotgun (WGS) entry which is preliminary data.</text>
</comment>
<proteinExistence type="inferred from homology"/>
<dbReference type="EC" id="1.1.1.1" evidence="3"/>
<evidence type="ECO:0000256" key="10">
    <source>
        <dbReference type="RuleBase" id="RU361277"/>
    </source>
</evidence>
<evidence type="ECO:0000256" key="2">
    <source>
        <dbReference type="ARBA" id="ARBA00008072"/>
    </source>
</evidence>
<dbReference type="PANTHER" id="PTHR43880">
    <property type="entry name" value="ALCOHOL DEHYDROGENASE"/>
    <property type="match status" value="1"/>
</dbReference>
<feature type="domain" description="Enoyl reductase (ER)" evidence="11">
    <location>
        <begin position="5"/>
        <end position="368"/>
    </location>
</feature>
<dbReference type="OrthoDB" id="334894at2"/>
<dbReference type="Pfam" id="PF08240">
    <property type="entry name" value="ADH_N"/>
    <property type="match status" value="1"/>
</dbReference>
<dbReference type="InterPro" id="IPR002328">
    <property type="entry name" value="ADH_Zn_CS"/>
</dbReference>
<organism evidence="12 13">
    <name type="scientific">Mycobacterium kyorinense</name>
    <dbReference type="NCBI Taxonomy" id="487514"/>
    <lineage>
        <taxon>Bacteria</taxon>
        <taxon>Bacillati</taxon>
        <taxon>Actinomycetota</taxon>
        <taxon>Actinomycetes</taxon>
        <taxon>Mycobacteriales</taxon>
        <taxon>Mycobacteriaceae</taxon>
        <taxon>Mycobacterium</taxon>
    </lineage>
</organism>
<evidence type="ECO:0000313" key="12">
    <source>
        <dbReference type="EMBL" id="OBI49356.1"/>
    </source>
</evidence>
<keyword evidence="5 10" id="KW-0862">Zinc</keyword>
<dbReference type="GO" id="GO:0005829">
    <property type="term" value="C:cytosol"/>
    <property type="evidence" value="ECO:0007669"/>
    <property type="project" value="TreeGrafter"/>
</dbReference>
<dbReference type="Gene3D" id="3.90.180.10">
    <property type="entry name" value="Medium-chain alcohol dehydrogenases, catalytic domain"/>
    <property type="match status" value="1"/>
</dbReference>
<keyword evidence="6" id="KW-0560">Oxidoreductase</keyword>
<evidence type="ECO:0000256" key="5">
    <source>
        <dbReference type="ARBA" id="ARBA00022833"/>
    </source>
</evidence>
<comment type="similarity">
    <text evidence="2 10">Belongs to the zinc-containing alcohol dehydrogenase family.</text>
</comment>
<dbReference type="InterPro" id="IPR023921">
    <property type="entry name" value="ADH_Zn_actinomycetes"/>
</dbReference>
<gene>
    <name evidence="12" type="ORF">A5707_16930</name>
</gene>
<dbReference type="GO" id="GO:0008270">
    <property type="term" value="F:zinc ion binding"/>
    <property type="evidence" value="ECO:0007669"/>
    <property type="project" value="InterPro"/>
</dbReference>
<dbReference type="Gene3D" id="3.40.50.720">
    <property type="entry name" value="NAD(P)-binding Rossmann-like Domain"/>
    <property type="match status" value="1"/>
</dbReference>
<sequence>MKTKGALLWEFNQPWSVEEIEIGDPRKDEVKIQMEASGMCHSDHHLVTGGIPMAGFPVLGGHEGAGIVVEVGEGVEDFAVGDHVVLSFIPSCGKCPSCQAGMRNLCDLGAGLLNGASVTDGSFRVQARGQDVYPMTLLGTFSPYMVVHKSSVVKIDPSIPFEVACLVGCGVTTGYGSATRTADIRPGDDVAIVGIGGVGMAALQGAVNAGARYIFAVDPIEWKRDQALKFGATHVYPDIEAALLGIMEVTAGLMAKKVIITVGELHGADIDNYLNITAKGGTCVVTAIGSLLDTQVTLNLAMLSLMQKNLQGTIFGGGNPQYDIPQLLSMYKVGKLNLDDMITRQYKLEQINDGYQDMLDGKNIRGVIRYTDDDR</sequence>
<dbReference type="SUPFAM" id="SSF50129">
    <property type="entry name" value="GroES-like"/>
    <property type="match status" value="2"/>
</dbReference>
<dbReference type="InterPro" id="IPR013154">
    <property type="entry name" value="ADH-like_N"/>
</dbReference>
<dbReference type="SMART" id="SM00829">
    <property type="entry name" value="PKS_ER"/>
    <property type="match status" value="1"/>
</dbReference>
<evidence type="ECO:0000256" key="6">
    <source>
        <dbReference type="ARBA" id="ARBA00023002"/>
    </source>
</evidence>
<dbReference type="GO" id="GO:0004022">
    <property type="term" value="F:alcohol dehydrogenase (NAD+) activity"/>
    <property type="evidence" value="ECO:0007669"/>
    <property type="project" value="UniProtKB-EC"/>
</dbReference>
<dbReference type="InterPro" id="IPR011032">
    <property type="entry name" value="GroES-like_sf"/>
</dbReference>
<protein>
    <recommendedName>
        <fullName evidence="3">alcohol dehydrogenase</fullName>
        <ecNumber evidence="3">1.1.1.1</ecNumber>
    </recommendedName>
</protein>
<evidence type="ECO:0000259" key="11">
    <source>
        <dbReference type="SMART" id="SM00829"/>
    </source>
</evidence>
<reference evidence="13" key="1">
    <citation type="submission" date="2016-06" db="EMBL/GenBank/DDBJ databases">
        <authorList>
            <person name="Sutton G."/>
            <person name="Brinkac L."/>
            <person name="Sanka R."/>
            <person name="Adams M."/>
            <person name="Lau E."/>
            <person name="Sam S."/>
            <person name="Sreng N."/>
            <person name="Him V."/>
            <person name="Kerleguer A."/>
            <person name="Cheng S."/>
        </authorList>
    </citation>
    <scope>NUCLEOTIDE SEQUENCE [LARGE SCALE GENOMIC DNA]</scope>
    <source>
        <strain evidence="13">E861</strain>
    </source>
</reference>
<keyword evidence="4 10" id="KW-0479">Metal-binding</keyword>
<dbReference type="RefSeq" id="WP_065013714.1">
    <property type="nucleotide sequence ID" value="NZ_LZKJ01000064.1"/>
</dbReference>
<dbReference type="GO" id="GO:0046294">
    <property type="term" value="P:formaldehyde catabolic process"/>
    <property type="evidence" value="ECO:0007669"/>
    <property type="project" value="TreeGrafter"/>
</dbReference>
<dbReference type="InterPro" id="IPR036291">
    <property type="entry name" value="NAD(P)-bd_dom_sf"/>
</dbReference>